<feature type="binding site" evidence="1">
    <location>
        <position position="128"/>
    </location>
    <ligand>
        <name>a divalent metal cation</name>
        <dbReference type="ChEBI" id="CHEBI:60240"/>
        <label>2</label>
    </ligand>
</feature>
<dbReference type="InterPro" id="IPR032466">
    <property type="entry name" value="Metal_Hydrolase"/>
</dbReference>
<feature type="binding site" evidence="1">
    <location>
        <position position="92"/>
    </location>
    <ligand>
        <name>a divalent metal cation</name>
        <dbReference type="ChEBI" id="CHEBI:60240"/>
        <label>1</label>
    </ligand>
</feature>
<feature type="binding site" evidence="1">
    <location>
        <position position="151"/>
    </location>
    <ligand>
        <name>a divalent metal cation</name>
        <dbReference type="ChEBI" id="CHEBI:60240"/>
        <label>2</label>
    </ligand>
</feature>
<feature type="binding site" evidence="1">
    <location>
        <position position="15"/>
    </location>
    <ligand>
        <name>a divalent metal cation</name>
        <dbReference type="ChEBI" id="CHEBI:60240"/>
        <label>1</label>
    </ligand>
</feature>
<organism evidence="2">
    <name type="scientific">Fervidicoccus fontis</name>
    <dbReference type="NCBI Taxonomy" id="683846"/>
    <lineage>
        <taxon>Archaea</taxon>
        <taxon>Thermoproteota</taxon>
        <taxon>Thermoprotei</taxon>
        <taxon>Fervidicoccales</taxon>
        <taxon>Fervidicoccaceae</taxon>
        <taxon>Fervidicoccus</taxon>
    </lineage>
</organism>
<feature type="binding site" evidence="1">
    <location>
        <position position="13"/>
    </location>
    <ligand>
        <name>a divalent metal cation</name>
        <dbReference type="ChEBI" id="CHEBI:60240"/>
        <label>1</label>
    </ligand>
</feature>
<feature type="binding site" evidence="1">
    <location>
        <position position="199"/>
    </location>
    <ligand>
        <name>a divalent metal cation</name>
        <dbReference type="ChEBI" id="CHEBI:60240"/>
        <label>1</label>
    </ligand>
</feature>
<gene>
    <name evidence="2" type="ORF">ENW83_05125</name>
</gene>
<dbReference type="PANTHER" id="PTHR46124">
    <property type="entry name" value="D-AMINOACYL-TRNA DEACYLASE"/>
    <property type="match status" value="1"/>
</dbReference>
<dbReference type="GO" id="GO:0046872">
    <property type="term" value="F:metal ion binding"/>
    <property type="evidence" value="ECO:0007669"/>
    <property type="project" value="UniProtKB-KW"/>
</dbReference>
<proteinExistence type="predicted"/>
<dbReference type="SUPFAM" id="SSF51556">
    <property type="entry name" value="Metallo-dependent hydrolases"/>
    <property type="match status" value="1"/>
</dbReference>
<accession>A0A7J3SLW8</accession>
<protein>
    <submittedName>
        <fullName evidence="2">TatD family deoxyribonuclease</fullName>
    </submittedName>
</protein>
<dbReference type="InterPro" id="IPR001130">
    <property type="entry name" value="TatD-like"/>
</dbReference>
<dbReference type="CDD" id="cd01310">
    <property type="entry name" value="TatD_DNAse"/>
    <property type="match status" value="1"/>
</dbReference>
<name>A0A7J3SLW8_9CREN</name>
<dbReference type="AlphaFoldDB" id="A0A7J3SLW8"/>
<comment type="caution">
    <text evidence="2">The sequence shown here is derived from an EMBL/GenBank/DDBJ whole genome shotgun (WGS) entry which is preliminary data.</text>
</comment>
<dbReference type="EMBL" id="DTLS01000148">
    <property type="protein sequence ID" value="HGZ60564.1"/>
    <property type="molecule type" value="Genomic_DNA"/>
</dbReference>
<keyword evidence="1" id="KW-0479">Metal-binding</keyword>
<dbReference type="PANTHER" id="PTHR46124:SF2">
    <property type="entry name" value="D-AMINOACYL-TRNA DEACYLASE"/>
    <property type="match status" value="1"/>
</dbReference>
<sequence length="245" mass="28399">MSVFWGTKYIDSHAHAYEYEEEYLRKLERDFIILGVSDDLESSKKTLMLTEEFSFIKPCIGIHPWRIDVASRDALKQIEELVELMDKPCIGEVGLDKKFTPNTYEAQMRTLQKFLSLAKETGAILNLHAAGAWEEVADLVMKFDITHAVFHWYTGPKDLMERLQEAGFYISFNVAALFQKKHSSLLPNVDLRRVLTESDGPYEYRGQKLLTENIPPLLKFMARELKIDEGELKRILFENASRLFL</sequence>
<evidence type="ECO:0000313" key="2">
    <source>
        <dbReference type="EMBL" id="HGZ60564.1"/>
    </source>
</evidence>
<dbReference type="Pfam" id="PF01026">
    <property type="entry name" value="TatD_DNase"/>
    <property type="match status" value="1"/>
</dbReference>
<evidence type="ECO:0000256" key="1">
    <source>
        <dbReference type="PIRSR" id="PIRSR005902-1"/>
    </source>
</evidence>
<dbReference type="Gene3D" id="3.20.20.140">
    <property type="entry name" value="Metal-dependent hydrolases"/>
    <property type="match status" value="1"/>
</dbReference>
<dbReference type="GO" id="GO:0016788">
    <property type="term" value="F:hydrolase activity, acting on ester bonds"/>
    <property type="evidence" value="ECO:0007669"/>
    <property type="project" value="InterPro"/>
</dbReference>
<reference evidence="2" key="1">
    <citation type="journal article" date="2020" name="mSystems">
        <title>Genome- and Community-Level Interaction Insights into Carbon Utilization and Element Cycling Functions of Hydrothermarchaeota in Hydrothermal Sediment.</title>
        <authorList>
            <person name="Zhou Z."/>
            <person name="Liu Y."/>
            <person name="Xu W."/>
            <person name="Pan J."/>
            <person name="Luo Z.H."/>
            <person name="Li M."/>
        </authorList>
    </citation>
    <scope>NUCLEOTIDE SEQUENCE [LARGE SCALE GENOMIC DNA]</scope>
    <source>
        <strain evidence="2">SpSt-885</strain>
    </source>
</reference>
<dbReference type="PIRSF" id="PIRSF005902">
    <property type="entry name" value="DNase_TatD"/>
    <property type="match status" value="1"/>
</dbReference>